<gene>
    <name evidence="1" type="ORF">HNQ69_001047</name>
</gene>
<dbReference type="EMBL" id="JACHIM010000004">
    <property type="protein sequence ID" value="MBB5073914.1"/>
    <property type="molecule type" value="Genomic_DNA"/>
</dbReference>
<organism evidence="1 2">
    <name type="scientific">Bartonella callosciuri</name>
    <dbReference type="NCBI Taxonomy" id="686223"/>
    <lineage>
        <taxon>Bacteria</taxon>
        <taxon>Pseudomonadati</taxon>
        <taxon>Pseudomonadota</taxon>
        <taxon>Alphaproteobacteria</taxon>
        <taxon>Hyphomicrobiales</taxon>
        <taxon>Bartonellaceae</taxon>
        <taxon>Bartonella</taxon>
    </lineage>
</organism>
<dbReference type="Proteomes" id="UP000561417">
    <property type="component" value="Unassembled WGS sequence"/>
</dbReference>
<reference evidence="1 2" key="1">
    <citation type="submission" date="2020-08" db="EMBL/GenBank/DDBJ databases">
        <title>Genomic Encyclopedia of Type Strains, Phase IV (KMG-IV): sequencing the most valuable type-strain genomes for metagenomic binning, comparative biology and taxonomic classification.</title>
        <authorList>
            <person name="Goeker M."/>
        </authorList>
    </citation>
    <scope>NUCLEOTIDE SEQUENCE [LARGE SCALE GENOMIC DNA]</scope>
    <source>
        <strain evidence="1 2">DSM 28538</strain>
    </source>
</reference>
<evidence type="ECO:0000313" key="1">
    <source>
        <dbReference type="EMBL" id="MBB5073914.1"/>
    </source>
</evidence>
<proteinExistence type="predicted"/>
<accession>A0A840NQW0</accession>
<keyword evidence="2" id="KW-1185">Reference proteome</keyword>
<sequence length="55" mass="6134">MHQPLMLLSVLLADERIAVLLHVQCADRIQSQAAISCLEAIQEPPTQKALESWSH</sequence>
<protein>
    <submittedName>
        <fullName evidence="1">Uncharacterized protein</fullName>
    </submittedName>
</protein>
<dbReference type="AlphaFoldDB" id="A0A840NQW0"/>
<comment type="caution">
    <text evidence="1">The sequence shown here is derived from an EMBL/GenBank/DDBJ whole genome shotgun (WGS) entry which is preliminary data.</text>
</comment>
<name>A0A840NQW0_9HYPH</name>
<evidence type="ECO:0000313" key="2">
    <source>
        <dbReference type="Proteomes" id="UP000561417"/>
    </source>
</evidence>